<keyword evidence="2" id="KW-0678">Repressor</keyword>
<proteinExistence type="predicted"/>
<accession>A0AAD9NHL7</accession>
<dbReference type="Pfam" id="PF02820">
    <property type="entry name" value="MBT"/>
    <property type="match status" value="3"/>
</dbReference>
<evidence type="ECO:0000256" key="11">
    <source>
        <dbReference type="ARBA" id="ARBA00068102"/>
    </source>
</evidence>
<feature type="compositionally biased region" description="Basic and acidic residues" evidence="14">
    <location>
        <begin position="568"/>
        <end position="580"/>
    </location>
</feature>
<dbReference type="CDD" id="cd20103">
    <property type="entry name" value="MBT_L3MBTL1-like_rpt3"/>
    <property type="match status" value="1"/>
</dbReference>
<dbReference type="EMBL" id="JAODUP010000027">
    <property type="protein sequence ID" value="KAK2167484.1"/>
    <property type="molecule type" value="Genomic_DNA"/>
</dbReference>
<keyword evidence="17" id="KW-1185">Reference proteome</keyword>
<dbReference type="GO" id="GO:0008270">
    <property type="term" value="F:zinc ion binding"/>
    <property type="evidence" value="ECO:0007669"/>
    <property type="project" value="UniProtKB-KW"/>
</dbReference>
<feature type="compositionally biased region" description="Basic and acidic residues" evidence="14">
    <location>
        <begin position="604"/>
        <end position="616"/>
    </location>
</feature>
<dbReference type="Proteomes" id="UP001208570">
    <property type="component" value="Unassembled WGS sequence"/>
</dbReference>
<dbReference type="GO" id="GO:0006325">
    <property type="term" value="P:chromatin organization"/>
    <property type="evidence" value="ECO:0007669"/>
    <property type="project" value="UniProtKB-KW"/>
</dbReference>
<dbReference type="GO" id="GO:0042393">
    <property type="term" value="F:histone binding"/>
    <property type="evidence" value="ECO:0007669"/>
    <property type="project" value="TreeGrafter"/>
</dbReference>
<evidence type="ECO:0000256" key="3">
    <source>
        <dbReference type="ARBA" id="ARBA00022723"/>
    </source>
</evidence>
<evidence type="ECO:0000313" key="17">
    <source>
        <dbReference type="Proteomes" id="UP001208570"/>
    </source>
</evidence>
<dbReference type="GO" id="GO:0045892">
    <property type="term" value="P:negative regulation of DNA-templated transcription"/>
    <property type="evidence" value="ECO:0007669"/>
    <property type="project" value="TreeGrafter"/>
</dbReference>
<keyword evidence="3" id="KW-0479">Metal-binding</keyword>
<keyword evidence="9" id="KW-0804">Transcription</keyword>
<dbReference type="Gene3D" id="1.10.150.50">
    <property type="entry name" value="Transcription Factor, Ets-1"/>
    <property type="match status" value="1"/>
</dbReference>
<evidence type="ECO:0000256" key="14">
    <source>
        <dbReference type="SAM" id="MobiDB-lite"/>
    </source>
</evidence>
<dbReference type="SUPFAM" id="SSF63748">
    <property type="entry name" value="Tudor/PWWP/MBT"/>
    <property type="match status" value="3"/>
</dbReference>
<evidence type="ECO:0000256" key="4">
    <source>
        <dbReference type="ARBA" id="ARBA00022737"/>
    </source>
</evidence>
<evidence type="ECO:0000256" key="1">
    <source>
        <dbReference type="ARBA" id="ARBA00004123"/>
    </source>
</evidence>
<sequence>MELIWLLPDVKKGNKTIMNNQVPGKINVSSHQLSQEQQCQEDGPLSGSALTQGAMLQTSQSPGFETSSGSLNTSGPAMMTGQMGTQGNQFAGAINLTISNGTINVKPNITGQTKGPINQHLAPVGNIITTNLTAQKIPLIQQPSTNAQSGAMNLKIPNPLNIRVASPGMLPAAARAQSLLGNRPAMVINTAQLRPGSSSSQILPQNLGQLTTQALAQFNPQAFAQVVSRPAGGAGAPAGGGSGGSGGQTVAQGVLLTQGTHLLTPMTITPAGDPNKLHCLKAANKSAGVVPVTGKMMSSMQSQNLAQFQGQITPVAKIPIVSSISSAMLITGQPLLTYATETVGSSSKFGLSLPVVVPSVTSSCTPAASPSSTNDSIGLNLAQTPKDAYSRSFENNSVTTSAPINNVNSVPRPNQTISTANNMTVIKKLTSHLSEESKAQENEEFYEKAEGDFDPKKVMEWQDGIGSLPGSSLKFRLNELGMVEVVTENESQQNAESGKDNTKPQDMKSESVDSLKTDDVSSSMTSSPGKPSGEDICCCLNCGTYGMLSEFSEDSRFCKTQCAEEYAKNHESSDQSKDKMASWPKKKKRKLTDPELEGQPKIQKQGEDDTMNDDKQSVSSSLALPWKKTKGFSWAQYLEQEKAKGLPAKFFKEPFPVSKNGFKVGMRLEGVDPSHPSLYCVLSAAEVRGYRLRLHFDGYSECYDFWTNADSPFIFPAGWAEKNGKLLQPPKGFTQEEFTWASYLKMAKFPAAPKHLFTNTHATSVTPHGFRVGMKLEAVDKRNSSLTCVATVADVLGDHILVHFDGWEDIYDYWCEPSSPYIHPVGWCQANGKPLSPPNDWPDIDNFTWENYLQETKSQAVPARAFKNKPPIPFEAGMKMEVVDHRNPILIRVATIVEVEQYSLKIHFDGWSDVYDYSIDQDSPDIHPPGWCHRTGHALTPPITPRDLATSPSHGGCPTPGCKGIGHIKGAKYTGHHSAFGCPYSSMNLNKDAIQPDRITSTRDSLDNTVSVGPASVNSDSSDAKFLKCPTPGCDGSGHITGKYTAHYKLSGCPLADNNKQKLQKISTLLNDGKPLFGPGSGRGRKKKKILSLIQKQKELAEALKYQEHGHEIGHQENGLPHPTSNSLYTGIHQSVFMSGMMPTSGGDLPLCWEQHSLLLPGVKDYKSKDVTQWSIQQVAKFVSTLPGCNEISNTFLDQQIDGEAFLLLSQADIVKIMNIKLGPALKIYNAILIFKNNIDV</sequence>
<organism evidence="16 17">
    <name type="scientific">Paralvinella palmiformis</name>
    <dbReference type="NCBI Taxonomy" id="53620"/>
    <lineage>
        <taxon>Eukaryota</taxon>
        <taxon>Metazoa</taxon>
        <taxon>Spiralia</taxon>
        <taxon>Lophotrochozoa</taxon>
        <taxon>Annelida</taxon>
        <taxon>Polychaeta</taxon>
        <taxon>Sedentaria</taxon>
        <taxon>Canalipalpata</taxon>
        <taxon>Terebellida</taxon>
        <taxon>Terebelliformia</taxon>
        <taxon>Alvinellidae</taxon>
        <taxon>Paralvinella</taxon>
    </lineage>
</organism>
<dbReference type="SUPFAM" id="SSF47769">
    <property type="entry name" value="SAM/Pointed domain"/>
    <property type="match status" value="1"/>
</dbReference>
<name>A0AAD9NHL7_9ANNE</name>
<evidence type="ECO:0000256" key="5">
    <source>
        <dbReference type="ARBA" id="ARBA00022771"/>
    </source>
</evidence>
<evidence type="ECO:0000256" key="9">
    <source>
        <dbReference type="ARBA" id="ARBA00023163"/>
    </source>
</evidence>
<feature type="region of interest" description="Disordered" evidence="14">
    <location>
        <begin position="487"/>
        <end position="532"/>
    </location>
</feature>
<dbReference type="Pfam" id="PF01530">
    <property type="entry name" value="zf-C2HC"/>
    <property type="match status" value="2"/>
</dbReference>
<dbReference type="InterPro" id="IPR002515">
    <property type="entry name" value="Znf_C2H2C"/>
</dbReference>
<keyword evidence="4" id="KW-0677">Repeat</keyword>
<reference evidence="16" key="1">
    <citation type="journal article" date="2023" name="Mol. Biol. Evol.">
        <title>Third-Generation Sequencing Reveals the Adaptive Role of the Epigenome in Three Deep-Sea Polychaetes.</title>
        <authorList>
            <person name="Perez M."/>
            <person name="Aroh O."/>
            <person name="Sun Y."/>
            <person name="Lan Y."/>
            <person name="Juniper S.K."/>
            <person name="Young C.R."/>
            <person name="Angers B."/>
            <person name="Qian P.Y."/>
        </authorList>
    </citation>
    <scope>NUCLEOTIDE SEQUENCE</scope>
    <source>
        <strain evidence="16">P08H-3</strain>
    </source>
</reference>
<dbReference type="PROSITE" id="PS51802">
    <property type="entry name" value="ZF_CCHHC"/>
    <property type="match status" value="2"/>
</dbReference>
<dbReference type="PROSITE" id="PS51079">
    <property type="entry name" value="MBT"/>
    <property type="match status" value="3"/>
</dbReference>
<evidence type="ECO:0000256" key="2">
    <source>
        <dbReference type="ARBA" id="ARBA00022491"/>
    </source>
</evidence>
<evidence type="ECO:0000256" key="6">
    <source>
        <dbReference type="ARBA" id="ARBA00022833"/>
    </source>
</evidence>
<protein>
    <recommendedName>
        <fullName evidence="11">Lethal(3)malignant brain tumor-like protein 1</fullName>
    </recommendedName>
    <alternativeName>
        <fullName evidence="12">L(3)mbt protein homolog</fullName>
    </alternativeName>
</protein>
<feature type="repeat" description="MBT" evidence="13">
    <location>
        <begin position="632"/>
        <end position="730"/>
    </location>
</feature>
<dbReference type="InterPro" id="IPR004092">
    <property type="entry name" value="Mbt"/>
</dbReference>
<dbReference type="CDD" id="cd20101">
    <property type="entry name" value="MBT_L3MBTL1-like_rpt1"/>
    <property type="match status" value="1"/>
</dbReference>
<dbReference type="Gene3D" id="2.30.30.140">
    <property type="match status" value="3"/>
</dbReference>
<dbReference type="PANTHER" id="PTHR12247">
    <property type="entry name" value="POLYCOMB GROUP PROTEIN"/>
    <property type="match status" value="1"/>
</dbReference>
<dbReference type="SMART" id="SM00454">
    <property type="entry name" value="SAM"/>
    <property type="match status" value="1"/>
</dbReference>
<dbReference type="CDD" id="cd20102">
    <property type="entry name" value="MBT_L3MBTL1-like_rpt2"/>
    <property type="match status" value="1"/>
</dbReference>
<keyword evidence="5" id="KW-0863">Zinc-finger</keyword>
<dbReference type="Pfam" id="PF00536">
    <property type="entry name" value="SAM_1"/>
    <property type="match status" value="1"/>
</dbReference>
<feature type="compositionally biased region" description="Polar residues" evidence="14">
    <location>
        <begin position="57"/>
        <end position="75"/>
    </location>
</feature>
<dbReference type="SMART" id="SM00561">
    <property type="entry name" value="MBT"/>
    <property type="match status" value="3"/>
</dbReference>
<evidence type="ECO:0000256" key="10">
    <source>
        <dbReference type="ARBA" id="ARBA00023242"/>
    </source>
</evidence>
<dbReference type="PANTHER" id="PTHR12247:SF131">
    <property type="entry name" value="LD05287P"/>
    <property type="match status" value="1"/>
</dbReference>
<comment type="subcellular location">
    <subcellularLocation>
        <location evidence="1">Nucleus</location>
    </subcellularLocation>
</comment>
<feature type="domain" description="SAM" evidence="15">
    <location>
        <begin position="1174"/>
        <end position="1238"/>
    </location>
</feature>
<evidence type="ECO:0000256" key="8">
    <source>
        <dbReference type="ARBA" id="ARBA00023015"/>
    </source>
</evidence>
<dbReference type="InterPro" id="IPR001660">
    <property type="entry name" value="SAM"/>
</dbReference>
<evidence type="ECO:0000259" key="15">
    <source>
        <dbReference type="PROSITE" id="PS50105"/>
    </source>
</evidence>
<dbReference type="AlphaFoldDB" id="A0AAD9NHL7"/>
<feature type="repeat" description="MBT" evidence="13">
    <location>
        <begin position="738"/>
        <end position="838"/>
    </location>
</feature>
<evidence type="ECO:0000256" key="13">
    <source>
        <dbReference type="PROSITE-ProRule" id="PRU00459"/>
    </source>
</evidence>
<keyword evidence="7" id="KW-0156">Chromatin regulator</keyword>
<evidence type="ECO:0000256" key="7">
    <source>
        <dbReference type="ARBA" id="ARBA00022853"/>
    </source>
</evidence>
<evidence type="ECO:0000256" key="12">
    <source>
        <dbReference type="ARBA" id="ARBA00079425"/>
    </source>
</evidence>
<dbReference type="FunFam" id="2.30.30.140:FF:000007">
    <property type="entry name" value="Lethal(3)malignant brain tumor-like protein 1"/>
    <property type="match status" value="2"/>
</dbReference>
<feature type="repeat" description="MBT" evidence="13">
    <location>
        <begin position="847"/>
        <end position="942"/>
    </location>
</feature>
<dbReference type="Gene3D" id="4.10.320.30">
    <property type="match status" value="2"/>
</dbReference>
<dbReference type="FunFam" id="4.10.320.30:FF:000001">
    <property type="entry name" value="Myelin transcription factor 1-like, a"/>
    <property type="match status" value="1"/>
</dbReference>
<dbReference type="InterPro" id="IPR050548">
    <property type="entry name" value="PcG_chromatin_remod_factors"/>
</dbReference>
<dbReference type="InterPro" id="IPR013761">
    <property type="entry name" value="SAM/pointed_sf"/>
</dbReference>
<dbReference type="PROSITE" id="PS50105">
    <property type="entry name" value="SAM_DOMAIN"/>
    <property type="match status" value="1"/>
</dbReference>
<feature type="compositionally biased region" description="Low complexity" evidence="14">
    <location>
        <begin position="521"/>
        <end position="531"/>
    </location>
</feature>
<evidence type="ECO:0000313" key="16">
    <source>
        <dbReference type="EMBL" id="KAK2167484.1"/>
    </source>
</evidence>
<feature type="compositionally biased region" description="Basic and acidic residues" evidence="14">
    <location>
        <begin position="497"/>
        <end position="519"/>
    </location>
</feature>
<gene>
    <name evidence="16" type="ORF">LSH36_27g07042</name>
</gene>
<dbReference type="CDD" id="cd09582">
    <property type="entry name" value="SAM_Scm-like-3MBT3_4"/>
    <property type="match status" value="1"/>
</dbReference>
<keyword evidence="10" id="KW-0539">Nucleus</keyword>
<dbReference type="SUPFAM" id="SSF103637">
    <property type="entry name" value="CCHHC domain"/>
    <property type="match status" value="2"/>
</dbReference>
<dbReference type="InterPro" id="IPR036060">
    <property type="entry name" value="Znf_C2H2C_sf"/>
</dbReference>
<keyword evidence="8" id="KW-0805">Transcription regulation</keyword>
<dbReference type="GO" id="GO:0003682">
    <property type="term" value="F:chromatin binding"/>
    <property type="evidence" value="ECO:0007669"/>
    <property type="project" value="TreeGrafter"/>
</dbReference>
<dbReference type="GO" id="GO:0005634">
    <property type="term" value="C:nucleus"/>
    <property type="evidence" value="ECO:0007669"/>
    <property type="project" value="UniProtKB-SubCell"/>
</dbReference>
<feature type="region of interest" description="Disordered" evidence="14">
    <location>
        <begin position="568"/>
        <end position="620"/>
    </location>
</feature>
<feature type="region of interest" description="Disordered" evidence="14">
    <location>
        <begin position="57"/>
        <end position="82"/>
    </location>
</feature>
<comment type="caution">
    <text evidence="16">The sequence shown here is derived from an EMBL/GenBank/DDBJ whole genome shotgun (WGS) entry which is preliminary data.</text>
</comment>
<keyword evidence="6" id="KW-0862">Zinc</keyword>